<dbReference type="Pfam" id="PF00171">
    <property type="entry name" value="Aldedh"/>
    <property type="match status" value="1"/>
</dbReference>
<evidence type="ECO:0000256" key="2">
    <source>
        <dbReference type="ARBA" id="ARBA00023002"/>
    </source>
</evidence>
<sequence>MTFWWPIIVLAFAYAICRFLLMLIPPNVPSIDVDASDVLDDGNQTQENSFIYIPPRGRTQQSDRKVQCYEPATMKYLGFFPALTPSEVEERVAQARKAQKIWAKSSFKQRRQFLRILLKYILEHQKLICEVSSRDTGKTMVDASLGEIMTTCEKITWLLSEGEKWLKPEYRSSGRSMLHKISKVEFHPLGVIGAIVSWNYPFHNIFNPMLAAVFSGNGVVIKVSEHASFSGCFYFRIIQAALAAVGAPENLVDVITGFAETGEALESSVDKIIFVGSPGVGKMIMTKAAETLIPVTLELGGKDAFIVCEDVDIPQVAQVAVRAALQSSGQNCAGAERFYVHRDIYTSFVNQVTKIVKSVSAGPPLAARYDMGAICLQEHSDKLQHLVDDAVDKGAEIVARGSFGHLGTSPSVQEVDAFLSPSLCVVTPCMSTTGRDTTVGANHAPNCDVEAALHVPNCNAEVEPPVAPYVSPEATTPIQSTATPMHDVASDGAMVSSPVISMEHPIDDSQEPIVDSTHDSLLVSGGTTAPDLLDHLSAADAVDTAILPVEEGLSSTNTHPMVTRSKAESVRKRGAPLISIQGRAGKAATTGGFPIIRPTALMLLPLEAPTTCQP</sequence>
<dbReference type="Gene3D" id="3.40.605.10">
    <property type="entry name" value="Aldehyde Dehydrogenase, Chain A, domain 1"/>
    <property type="match status" value="1"/>
</dbReference>
<protein>
    <recommendedName>
        <fullName evidence="6">Aldehyde dehydrogenase domain-containing protein</fullName>
    </recommendedName>
</protein>
<keyword evidence="5" id="KW-1133">Transmembrane helix</keyword>
<evidence type="ECO:0000256" key="1">
    <source>
        <dbReference type="ARBA" id="ARBA00009986"/>
    </source>
</evidence>
<keyword evidence="5" id="KW-0812">Transmembrane</keyword>
<dbReference type="Proteomes" id="UP001396334">
    <property type="component" value="Unassembled WGS sequence"/>
</dbReference>
<evidence type="ECO:0000256" key="4">
    <source>
        <dbReference type="RuleBase" id="RU003345"/>
    </source>
</evidence>
<organism evidence="7 8">
    <name type="scientific">Hibiscus sabdariffa</name>
    <name type="common">roselle</name>
    <dbReference type="NCBI Taxonomy" id="183260"/>
    <lineage>
        <taxon>Eukaryota</taxon>
        <taxon>Viridiplantae</taxon>
        <taxon>Streptophyta</taxon>
        <taxon>Embryophyta</taxon>
        <taxon>Tracheophyta</taxon>
        <taxon>Spermatophyta</taxon>
        <taxon>Magnoliopsida</taxon>
        <taxon>eudicotyledons</taxon>
        <taxon>Gunneridae</taxon>
        <taxon>Pentapetalae</taxon>
        <taxon>rosids</taxon>
        <taxon>malvids</taxon>
        <taxon>Malvales</taxon>
        <taxon>Malvaceae</taxon>
        <taxon>Malvoideae</taxon>
        <taxon>Hibiscus</taxon>
    </lineage>
</organism>
<evidence type="ECO:0000313" key="7">
    <source>
        <dbReference type="EMBL" id="KAK9003209.1"/>
    </source>
</evidence>
<comment type="caution">
    <text evidence="7">The sequence shown here is derived from an EMBL/GenBank/DDBJ whole genome shotgun (WGS) entry which is preliminary data.</text>
</comment>
<dbReference type="InterPro" id="IPR029510">
    <property type="entry name" value="Ald_DH_CS_GLU"/>
</dbReference>
<keyword evidence="8" id="KW-1185">Reference proteome</keyword>
<dbReference type="InterPro" id="IPR016160">
    <property type="entry name" value="Ald_DH_CS_CYS"/>
</dbReference>
<dbReference type="SUPFAM" id="SSF53720">
    <property type="entry name" value="ALDH-like"/>
    <property type="match status" value="1"/>
</dbReference>
<feature type="transmembrane region" description="Helical" evidence="5">
    <location>
        <begin position="7"/>
        <end position="24"/>
    </location>
</feature>
<gene>
    <name evidence="7" type="ORF">V6N11_060775</name>
</gene>
<evidence type="ECO:0000259" key="6">
    <source>
        <dbReference type="Pfam" id="PF00171"/>
    </source>
</evidence>
<evidence type="ECO:0000313" key="8">
    <source>
        <dbReference type="Proteomes" id="UP001396334"/>
    </source>
</evidence>
<dbReference type="Gene3D" id="3.40.309.10">
    <property type="entry name" value="Aldehyde Dehydrogenase, Chain A, domain 2"/>
    <property type="match status" value="1"/>
</dbReference>
<dbReference type="InterPro" id="IPR016162">
    <property type="entry name" value="Ald_DH_N"/>
</dbReference>
<keyword evidence="5" id="KW-0472">Membrane</keyword>
<dbReference type="InterPro" id="IPR015590">
    <property type="entry name" value="Aldehyde_DH_dom"/>
</dbReference>
<dbReference type="InterPro" id="IPR016163">
    <property type="entry name" value="Ald_DH_C"/>
</dbReference>
<accession>A0ABR2QRB4</accession>
<feature type="domain" description="Aldehyde dehydrogenase" evidence="6">
    <location>
        <begin position="61"/>
        <end position="431"/>
    </location>
</feature>
<dbReference type="PROSITE" id="PS00070">
    <property type="entry name" value="ALDEHYDE_DEHYDR_CYS"/>
    <property type="match status" value="1"/>
</dbReference>
<dbReference type="EMBL" id="JBBPBN010000034">
    <property type="protein sequence ID" value="KAK9003209.1"/>
    <property type="molecule type" value="Genomic_DNA"/>
</dbReference>
<dbReference type="PANTHER" id="PTHR11699">
    <property type="entry name" value="ALDEHYDE DEHYDROGENASE-RELATED"/>
    <property type="match status" value="1"/>
</dbReference>
<name>A0ABR2QRB4_9ROSI</name>
<dbReference type="PROSITE" id="PS00687">
    <property type="entry name" value="ALDEHYDE_DEHYDR_GLU"/>
    <property type="match status" value="1"/>
</dbReference>
<reference evidence="7 8" key="1">
    <citation type="journal article" date="2024" name="G3 (Bethesda)">
        <title>Genome assembly of Hibiscus sabdariffa L. provides insights into metabolisms of medicinal natural products.</title>
        <authorList>
            <person name="Kim T."/>
        </authorList>
    </citation>
    <scope>NUCLEOTIDE SEQUENCE [LARGE SCALE GENOMIC DNA]</scope>
    <source>
        <strain evidence="7">TK-2024</strain>
        <tissue evidence="7">Old leaves</tissue>
    </source>
</reference>
<proteinExistence type="inferred from homology"/>
<comment type="similarity">
    <text evidence="1 4">Belongs to the aldehyde dehydrogenase family.</text>
</comment>
<evidence type="ECO:0000256" key="5">
    <source>
        <dbReference type="SAM" id="Phobius"/>
    </source>
</evidence>
<dbReference type="InterPro" id="IPR016161">
    <property type="entry name" value="Ald_DH/histidinol_DH"/>
</dbReference>
<feature type="active site" evidence="3">
    <location>
        <position position="298"/>
    </location>
</feature>
<evidence type="ECO:0000256" key="3">
    <source>
        <dbReference type="PROSITE-ProRule" id="PRU10007"/>
    </source>
</evidence>
<keyword evidence="2 4" id="KW-0560">Oxidoreductase</keyword>